<dbReference type="OrthoDB" id="9771320at2"/>
<proteinExistence type="predicted"/>
<dbReference type="Proteomes" id="UP000035760">
    <property type="component" value="Unassembled WGS sequence"/>
</dbReference>
<accession>W6M1Y6</accession>
<evidence type="ECO:0000313" key="2">
    <source>
        <dbReference type="EMBL" id="CDI01461.1"/>
    </source>
</evidence>
<dbReference type="Pfam" id="PF04909">
    <property type="entry name" value="Amidohydro_2"/>
    <property type="match status" value="1"/>
</dbReference>
<dbReference type="InterPro" id="IPR032466">
    <property type="entry name" value="Metal_Hydrolase"/>
</dbReference>
<dbReference type="AlphaFoldDB" id="W6M1Y6"/>
<gene>
    <name evidence="2" type="ORF">BN873_150249</name>
</gene>
<evidence type="ECO:0000313" key="3">
    <source>
        <dbReference type="Proteomes" id="UP000035760"/>
    </source>
</evidence>
<sequence length="390" mass="43446">MINSLLFNPCRVAIPVTFLSSRWVRQAWDGVDPKQVWDSHVHLAGLGDGDSRIEIGPQLSSLWHPLHYAQRLFYLNAGCAHRASGQVDATYAARLLNLCVAMPVGFKVLLFAFERFHDETGQPDSAQTAFYIPNEWAARLAAEFPAHFEWAASIHPYRADAVDALQTALAQNACAIKWLPAAMGMDPAAKRCDGFYRALAATGTPLIIHCGEEKAVRDCGTDHLGNPLRLRRALDAGVRVIVAHCASLGQDIDLDQGERGPRRASFDLFLRLFEESRATDLLYGDISAITQCNRKLTVIRTLLERNDLHDRLLHGSDYPLPGIVPLTWPAALARNGLLPTDAVPDLCALREHNPLLFDFTLKRLLCWQGHCFPATVFHTRPFFQQRRAIG</sequence>
<comment type="caution">
    <text evidence="2">The sequence shown here is derived from an EMBL/GenBank/DDBJ whole genome shotgun (WGS) entry which is preliminary data.</text>
</comment>
<keyword evidence="3" id="KW-1185">Reference proteome</keyword>
<reference evidence="2" key="2">
    <citation type="submission" date="2014-03" db="EMBL/GenBank/DDBJ databases">
        <title>Candidatus Competibacter-lineage genomes retrieved from metagenomes reveal functional metabolic diversity.</title>
        <authorList>
            <person name="McIlroy S.J."/>
            <person name="Albertsen M."/>
            <person name="Andresen E.K."/>
            <person name="Saunders A.M."/>
            <person name="Kristiansen R."/>
            <person name="Stokholm-Bjerregaard M."/>
            <person name="Nielsen K.L."/>
            <person name="Nielsen P.H."/>
        </authorList>
    </citation>
    <scope>NUCLEOTIDE SEQUENCE</scope>
    <source>
        <strain evidence="2">Run_A_D11</strain>
    </source>
</reference>
<organism evidence="2 3">
    <name type="scientific">Candidatus Competibacter denitrificans Run_A_D11</name>
    <dbReference type="NCBI Taxonomy" id="1400863"/>
    <lineage>
        <taxon>Bacteria</taxon>
        <taxon>Pseudomonadati</taxon>
        <taxon>Pseudomonadota</taxon>
        <taxon>Gammaproteobacteria</taxon>
        <taxon>Candidatus Competibacteraceae</taxon>
        <taxon>Candidatus Competibacter</taxon>
    </lineage>
</organism>
<evidence type="ECO:0000259" key="1">
    <source>
        <dbReference type="Pfam" id="PF04909"/>
    </source>
</evidence>
<dbReference type="STRING" id="1400863.BN873_150249"/>
<dbReference type="InterPro" id="IPR006680">
    <property type="entry name" value="Amidohydro-rel"/>
</dbReference>
<dbReference type="GO" id="GO:0016787">
    <property type="term" value="F:hydrolase activity"/>
    <property type="evidence" value="ECO:0007669"/>
    <property type="project" value="UniProtKB-KW"/>
</dbReference>
<dbReference type="RefSeq" id="WP_053085216.1">
    <property type="nucleotide sequence ID" value="NZ_CBTJ020000020.1"/>
</dbReference>
<name>W6M1Y6_9GAMM</name>
<dbReference type="SUPFAM" id="SSF51556">
    <property type="entry name" value="Metallo-dependent hydrolases"/>
    <property type="match status" value="1"/>
</dbReference>
<dbReference type="EMBL" id="CBTJ020000020">
    <property type="protein sequence ID" value="CDI01461.1"/>
    <property type="molecule type" value="Genomic_DNA"/>
</dbReference>
<dbReference type="Gene3D" id="3.20.20.140">
    <property type="entry name" value="Metal-dependent hydrolases"/>
    <property type="match status" value="1"/>
</dbReference>
<reference evidence="2" key="1">
    <citation type="submission" date="2013-07" db="EMBL/GenBank/DDBJ databases">
        <authorList>
            <person name="McIlroy S."/>
        </authorList>
    </citation>
    <scope>NUCLEOTIDE SEQUENCE [LARGE SCALE GENOMIC DNA]</scope>
    <source>
        <strain evidence="2">Run_A_D11</strain>
    </source>
</reference>
<feature type="domain" description="Amidohydrolase-related" evidence="1">
    <location>
        <begin position="120"/>
        <end position="321"/>
    </location>
</feature>
<protein>
    <submittedName>
        <fullName evidence="2">Amidohydrolase 2</fullName>
    </submittedName>
</protein>